<reference evidence="1 2" key="1">
    <citation type="journal article" date="2014" name="Agronomy (Basel)">
        <title>A Draft Genome Sequence for Ensete ventricosum, the Drought-Tolerant Tree Against Hunger.</title>
        <authorList>
            <person name="Harrison J."/>
            <person name="Moore K.A."/>
            <person name="Paszkiewicz K."/>
            <person name="Jones T."/>
            <person name="Grant M."/>
            <person name="Ambacheew D."/>
            <person name="Muzemil S."/>
            <person name="Studholme D.J."/>
        </authorList>
    </citation>
    <scope>NUCLEOTIDE SEQUENCE [LARGE SCALE GENOMIC DNA]</scope>
</reference>
<evidence type="ECO:0000313" key="1">
    <source>
        <dbReference type="EMBL" id="RRT47342.1"/>
    </source>
</evidence>
<dbReference type="Proteomes" id="UP000287651">
    <property type="component" value="Unassembled WGS sequence"/>
</dbReference>
<comment type="caution">
    <text evidence="1">The sequence shown here is derived from an EMBL/GenBank/DDBJ whole genome shotgun (WGS) entry which is preliminary data.</text>
</comment>
<name>A0A426Y6F0_ENSVE</name>
<dbReference type="AlphaFoldDB" id="A0A426Y6F0"/>
<evidence type="ECO:0000313" key="2">
    <source>
        <dbReference type="Proteomes" id="UP000287651"/>
    </source>
</evidence>
<accession>A0A426Y6F0</accession>
<organism evidence="1 2">
    <name type="scientific">Ensete ventricosum</name>
    <name type="common">Abyssinian banana</name>
    <name type="synonym">Musa ensete</name>
    <dbReference type="NCBI Taxonomy" id="4639"/>
    <lineage>
        <taxon>Eukaryota</taxon>
        <taxon>Viridiplantae</taxon>
        <taxon>Streptophyta</taxon>
        <taxon>Embryophyta</taxon>
        <taxon>Tracheophyta</taxon>
        <taxon>Spermatophyta</taxon>
        <taxon>Magnoliopsida</taxon>
        <taxon>Liliopsida</taxon>
        <taxon>Zingiberales</taxon>
        <taxon>Musaceae</taxon>
        <taxon>Ensete</taxon>
    </lineage>
</organism>
<proteinExistence type="predicted"/>
<dbReference type="EMBL" id="AMZH03014611">
    <property type="protein sequence ID" value="RRT47342.1"/>
    <property type="molecule type" value="Genomic_DNA"/>
</dbReference>
<protein>
    <submittedName>
        <fullName evidence="1">Uncharacterized protein</fullName>
    </submittedName>
</protein>
<sequence length="81" mass="8635">MITLYTEGSSTTIKGTMKVLVLGSSPKVMGRVVMPTGVITSPVNPVKVEVMGMRSRYSLSDSKVIPGSSRARGLFRTSMLA</sequence>
<gene>
    <name evidence="1" type="ORF">B296_00052210</name>
</gene>